<gene>
    <name evidence="11" type="primary">LOC105128546</name>
</gene>
<dbReference type="InterPro" id="IPR015892">
    <property type="entry name" value="Carbonic_anhydrase_CS"/>
</dbReference>
<evidence type="ECO:0000256" key="7">
    <source>
        <dbReference type="ARBA" id="ARBA00048348"/>
    </source>
</evidence>
<name>A0AAJ6UEM7_POPEU</name>
<accession>A0AAJ6UEM7</accession>
<dbReference type="SMART" id="SM00947">
    <property type="entry name" value="Pro_CA"/>
    <property type="match status" value="1"/>
</dbReference>
<protein>
    <recommendedName>
        <fullName evidence="3 9">Carbonic anhydrase</fullName>
        <ecNumber evidence="3 9">4.2.1.1</ecNumber>
    </recommendedName>
    <alternativeName>
        <fullName evidence="9">Carbonate dehydratase</fullName>
    </alternativeName>
</protein>
<dbReference type="PANTHER" id="PTHR11002:SF45">
    <property type="entry name" value="CARBONIC ANHYDRASE"/>
    <property type="match status" value="1"/>
</dbReference>
<dbReference type="GO" id="GO:0008270">
    <property type="term" value="F:zinc ion binding"/>
    <property type="evidence" value="ECO:0007669"/>
    <property type="project" value="UniProtKB-UniRule"/>
</dbReference>
<dbReference type="PROSITE" id="PS00704">
    <property type="entry name" value="PROK_CO2_ANHYDRASE_1"/>
    <property type="match status" value="1"/>
</dbReference>
<keyword evidence="8" id="KW-0479">Metal-binding</keyword>
<evidence type="ECO:0000256" key="3">
    <source>
        <dbReference type="ARBA" id="ARBA00012925"/>
    </source>
</evidence>
<dbReference type="EC" id="4.2.1.1" evidence="3 9"/>
<feature type="binding site" evidence="8">
    <location>
        <position position="152"/>
    </location>
    <ligand>
        <name>Zn(2+)</name>
        <dbReference type="ChEBI" id="CHEBI:29105"/>
    </ligand>
</feature>
<evidence type="ECO:0000256" key="8">
    <source>
        <dbReference type="PIRSR" id="PIRSR601765-1"/>
    </source>
</evidence>
<dbReference type="Pfam" id="PF00484">
    <property type="entry name" value="Pro_CA"/>
    <property type="match status" value="1"/>
</dbReference>
<comment type="function">
    <text evidence="1 9">Reversible hydration of carbon dioxide.</text>
</comment>
<evidence type="ECO:0000256" key="5">
    <source>
        <dbReference type="ARBA" id="ARBA00022833"/>
    </source>
</evidence>
<dbReference type="InterPro" id="IPR045066">
    <property type="entry name" value="Beta_CA_cladeB"/>
</dbReference>
<dbReference type="RefSeq" id="XP_011028567.1">
    <property type="nucleotide sequence ID" value="XM_011030265.1"/>
</dbReference>
<proteinExistence type="inferred from homology"/>
<reference evidence="11" key="1">
    <citation type="submission" date="2025-08" db="UniProtKB">
        <authorList>
            <consortium name="RefSeq"/>
        </authorList>
    </citation>
    <scope>IDENTIFICATION</scope>
</reference>
<evidence type="ECO:0000256" key="4">
    <source>
        <dbReference type="ARBA" id="ARBA00022799"/>
    </source>
</evidence>
<dbReference type="Gene3D" id="3.40.1050.10">
    <property type="entry name" value="Carbonic anhydrase"/>
    <property type="match status" value="1"/>
</dbReference>
<dbReference type="GO" id="GO:0015976">
    <property type="term" value="P:carbon utilization"/>
    <property type="evidence" value="ECO:0007669"/>
    <property type="project" value="InterPro"/>
</dbReference>
<comment type="cofactor">
    <cofactor evidence="8">
        <name>Zn(2+)</name>
        <dbReference type="ChEBI" id="CHEBI:29105"/>
    </cofactor>
    <text evidence="8">Binds 1 zinc ion per subunit.</text>
</comment>
<dbReference type="PROSITE" id="PS00705">
    <property type="entry name" value="PROK_CO2_ANHYDRASE_2"/>
    <property type="match status" value="1"/>
</dbReference>
<organism evidence="10 11">
    <name type="scientific">Populus euphratica</name>
    <name type="common">Euphrates poplar</name>
    <dbReference type="NCBI Taxonomy" id="75702"/>
    <lineage>
        <taxon>Eukaryota</taxon>
        <taxon>Viridiplantae</taxon>
        <taxon>Streptophyta</taxon>
        <taxon>Embryophyta</taxon>
        <taxon>Tracheophyta</taxon>
        <taxon>Spermatophyta</taxon>
        <taxon>Magnoliopsida</taxon>
        <taxon>eudicotyledons</taxon>
        <taxon>Gunneridae</taxon>
        <taxon>Pentapetalae</taxon>
        <taxon>rosids</taxon>
        <taxon>fabids</taxon>
        <taxon>Malpighiales</taxon>
        <taxon>Salicaceae</taxon>
        <taxon>Saliceae</taxon>
        <taxon>Populus</taxon>
    </lineage>
</organism>
<dbReference type="GO" id="GO:0004089">
    <property type="term" value="F:carbonate dehydratase activity"/>
    <property type="evidence" value="ECO:0007669"/>
    <property type="project" value="UniProtKB-UniRule"/>
</dbReference>
<feature type="binding site" evidence="8">
    <location>
        <position position="91"/>
    </location>
    <ligand>
        <name>Zn(2+)</name>
        <dbReference type="ChEBI" id="CHEBI:29105"/>
    </ligand>
</feature>
<dbReference type="InterPro" id="IPR036874">
    <property type="entry name" value="Carbonic_anhydrase_sf"/>
</dbReference>
<sequence length="261" mass="29227">MSNLSHEGAIEGSKKLLDNEKYDQLNKEVETKIEKQIGELQETRPHDCDPVGRILDGFHRFKTTKFDKYPELYRELAEGQSPKFLVFACSDSRVSPSHVLDFQPGEAFMFRNIANLVPAFNQLRYSGVGAAIEYAVASLGVENILVIGHSRCGGIERLMTHPEDGSTAYDFVDDWVKIGLPAKAKVKAEFGHLPLPEQIQKCEKEAVNLSLINLQTYPYVQERMAEGALALRGGYYDFVKGCFQLWEVKSSVTPAISTCCE</sequence>
<comment type="catalytic activity">
    <reaction evidence="7 9">
        <text>hydrogencarbonate + H(+) = CO2 + H2O</text>
        <dbReference type="Rhea" id="RHEA:10748"/>
        <dbReference type="ChEBI" id="CHEBI:15377"/>
        <dbReference type="ChEBI" id="CHEBI:15378"/>
        <dbReference type="ChEBI" id="CHEBI:16526"/>
        <dbReference type="ChEBI" id="CHEBI:17544"/>
        <dbReference type="EC" id="4.2.1.1"/>
    </reaction>
</comment>
<evidence type="ECO:0000313" key="11">
    <source>
        <dbReference type="RefSeq" id="XP_011028567.1"/>
    </source>
</evidence>
<evidence type="ECO:0000256" key="9">
    <source>
        <dbReference type="RuleBase" id="RU003956"/>
    </source>
</evidence>
<feature type="binding site" evidence="8">
    <location>
        <position position="89"/>
    </location>
    <ligand>
        <name>Zn(2+)</name>
        <dbReference type="ChEBI" id="CHEBI:29105"/>
    </ligand>
</feature>
<evidence type="ECO:0000313" key="10">
    <source>
        <dbReference type="Proteomes" id="UP000694918"/>
    </source>
</evidence>
<dbReference type="GeneID" id="105128546"/>
<dbReference type="InterPro" id="IPR001765">
    <property type="entry name" value="Carbonic_anhydrase"/>
</dbReference>
<comment type="similarity">
    <text evidence="2 9">Belongs to the beta-class carbonic anhydrase family.</text>
</comment>
<keyword evidence="4" id="KW-0702">S-nitrosylation</keyword>
<dbReference type="Proteomes" id="UP000694918">
    <property type="component" value="Unplaced"/>
</dbReference>
<dbReference type="CDD" id="cd00884">
    <property type="entry name" value="beta_CA_cladeB"/>
    <property type="match status" value="1"/>
</dbReference>
<dbReference type="PANTHER" id="PTHR11002">
    <property type="entry name" value="CARBONIC ANHYDRASE"/>
    <property type="match status" value="1"/>
</dbReference>
<keyword evidence="6 9" id="KW-0456">Lyase</keyword>
<dbReference type="AlphaFoldDB" id="A0AAJ6UEM7"/>
<evidence type="ECO:0000256" key="1">
    <source>
        <dbReference type="ARBA" id="ARBA00002904"/>
    </source>
</evidence>
<keyword evidence="10" id="KW-1185">Reference proteome</keyword>
<dbReference type="KEGG" id="peu:105128546"/>
<dbReference type="FunFam" id="3.40.1050.10:FF:000003">
    <property type="entry name" value="Carbonic anhydrase"/>
    <property type="match status" value="1"/>
</dbReference>
<feature type="binding site" evidence="8">
    <location>
        <position position="149"/>
    </location>
    <ligand>
        <name>Zn(2+)</name>
        <dbReference type="ChEBI" id="CHEBI:29105"/>
    </ligand>
</feature>
<evidence type="ECO:0000256" key="2">
    <source>
        <dbReference type="ARBA" id="ARBA00006217"/>
    </source>
</evidence>
<evidence type="ECO:0000256" key="6">
    <source>
        <dbReference type="ARBA" id="ARBA00023239"/>
    </source>
</evidence>
<dbReference type="SUPFAM" id="SSF53056">
    <property type="entry name" value="beta-carbonic anhydrase, cab"/>
    <property type="match status" value="1"/>
</dbReference>
<keyword evidence="5 8" id="KW-0862">Zinc</keyword>